<dbReference type="Gene3D" id="1.20.1070.10">
    <property type="entry name" value="Rhodopsin 7-helix transmembrane proteins"/>
    <property type="match status" value="1"/>
</dbReference>
<evidence type="ECO:0000256" key="7">
    <source>
        <dbReference type="ARBA" id="ARBA00023224"/>
    </source>
</evidence>
<evidence type="ECO:0000256" key="8">
    <source>
        <dbReference type="RuleBase" id="RU000688"/>
    </source>
</evidence>
<dbReference type="AlphaFoldDB" id="A0AAV2I565"/>
<comment type="subcellular location">
    <subcellularLocation>
        <location evidence="1">Membrane</location>
        <topology evidence="1">Multi-pass membrane protein</topology>
    </subcellularLocation>
</comment>
<name>A0AAV2I565_LYMST</name>
<dbReference type="Pfam" id="PF00001">
    <property type="entry name" value="7tm_1"/>
    <property type="match status" value="1"/>
</dbReference>
<keyword evidence="2 8" id="KW-0812">Transmembrane</keyword>
<dbReference type="PANTHER" id="PTHR24243:SF208">
    <property type="entry name" value="PYROKININ-1 RECEPTOR"/>
    <property type="match status" value="1"/>
</dbReference>
<feature type="domain" description="G-protein coupled receptors family 1 profile" evidence="10">
    <location>
        <begin position="44"/>
        <end position="317"/>
    </location>
</feature>
<keyword evidence="6 8" id="KW-0675">Receptor</keyword>
<keyword evidence="5 9" id="KW-0472">Membrane</keyword>
<keyword evidence="4 8" id="KW-0297">G-protein coupled receptor</keyword>
<feature type="transmembrane region" description="Helical" evidence="9">
    <location>
        <begin position="64"/>
        <end position="83"/>
    </location>
</feature>
<dbReference type="Proteomes" id="UP001497497">
    <property type="component" value="Unassembled WGS sequence"/>
</dbReference>
<dbReference type="SUPFAM" id="SSF81321">
    <property type="entry name" value="Family A G protein-coupled receptor-like"/>
    <property type="match status" value="1"/>
</dbReference>
<dbReference type="PROSITE" id="PS00237">
    <property type="entry name" value="G_PROTEIN_RECEP_F1_1"/>
    <property type="match status" value="1"/>
</dbReference>
<keyword evidence="12" id="KW-1185">Reference proteome</keyword>
<proteinExistence type="inferred from homology"/>
<feature type="transmembrane region" description="Helical" evidence="9">
    <location>
        <begin position="143"/>
        <end position="164"/>
    </location>
</feature>
<feature type="transmembrane region" description="Helical" evidence="9">
    <location>
        <begin position="95"/>
        <end position="122"/>
    </location>
</feature>
<evidence type="ECO:0000313" key="12">
    <source>
        <dbReference type="Proteomes" id="UP001497497"/>
    </source>
</evidence>
<sequence>MTTPIINMTTPPLANKTMVEGALFTWHGTELILLPLIMLMGTLGNLLVFYIYHFRWHSNTVTLFKRMLAVLDLANLLLALPSLMTITLNAKSSSFMVHCILTSFVALSSAIASACVLVIIAADRFMKLCLLRKKGVGILLAKKLFATSVIVSCILNIPSVWIFGKDNVEFFNYNVGVTYCFIQTESKQGALFIAYVTMLGLVFITVSNVLVVLYYKIIRTLIALSNKHEELKRRPSLAGGLEVIKKQKQSEVMRKSAIVFIVITVVFFASYAPYFVTMIISMTDHSVEGSMGPALKALYDLAKLSPLANNVANPFIYSFTSDHFRKEVKDIFTFKTCKKDFFRRRAFSLSRSDRSRELSTISDSREDS</sequence>
<evidence type="ECO:0000256" key="2">
    <source>
        <dbReference type="ARBA" id="ARBA00022692"/>
    </source>
</evidence>
<organism evidence="11 12">
    <name type="scientific">Lymnaea stagnalis</name>
    <name type="common">Great pond snail</name>
    <name type="synonym">Helix stagnalis</name>
    <dbReference type="NCBI Taxonomy" id="6523"/>
    <lineage>
        <taxon>Eukaryota</taxon>
        <taxon>Metazoa</taxon>
        <taxon>Spiralia</taxon>
        <taxon>Lophotrochozoa</taxon>
        <taxon>Mollusca</taxon>
        <taxon>Gastropoda</taxon>
        <taxon>Heterobranchia</taxon>
        <taxon>Euthyneura</taxon>
        <taxon>Panpulmonata</taxon>
        <taxon>Hygrophila</taxon>
        <taxon>Lymnaeoidea</taxon>
        <taxon>Lymnaeidae</taxon>
        <taxon>Lymnaea</taxon>
    </lineage>
</organism>
<evidence type="ECO:0000256" key="1">
    <source>
        <dbReference type="ARBA" id="ARBA00004141"/>
    </source>
</evidence>
<dbReference type="GO" id="GO:0004930">
    <property type="term" value="F:G protein-coupled receptor activity"/>
    <property type="evidence" value="ECO:0007669"/>
    <property type="project" value="UniProtKB-KW"/>
</dbReference>
<dbReference type="GO" id="GO:0016020">
    <property type="term" value="C:membrane"/>
    <property type="evidence" value="ECO:0007669"/>
    <property type="project" value="UniProtKB-SubCell"/>
</dbReference>
<dbReference type="PANTHER" id="PTHR24243">
    <property type="entry name" value="G-PROTEIN COUPLED RECEPTOR"/>
    <property type="match status" value="1"/>
</dbReference>
<evidence type="ECO:0000256" key="4">
    <source>
        <dbReference type="ARBA" id="ARBA00023040"/>
    </source>
</evidence>
<dbReference type="CDD" id="cd00637">
    <property type="entry name" value="7tm_classA_rhodopsin-like"/>
    <property type="match status" value="1"/>
</dbReference>
<reference evidence="11 12" key="1">
    <citation type="submission" date="2024-04" db="EMBL/GenBank/DDBJ databases">
        <authorList>
            <consortium name="Genoscope - CEA"/>
            <person name="William W."/>
        </authorList>
    </citation>
    <scope>NUCLEOTIDE SEQUENCE [LARGE SCALE GENOMIC DNA]</scope>
</reference>
<dbReference type="PROSITE" id="PS50262">
    <property type="entry name" value="G_PROTEIN_RECEP_F1_2"/>
    <property type="match status" value="1"/>
</dbReference>
<evidence type="ECO:0000256" key="5">
    <source>
        <dbReference type="ARBA" id="ARBA00023136"/>
    </source>
</evidence>
<evidence type="ECO:0000256" key="3">
    <source>
        <dbReference type="ARBA" id="ARBA00022989"/>
    </source>
</evidence>
<comment type="similarity">
    <text evidence="8">Belongs to the G-protein coupled receptor 1 family.</text>
</comment>
<feature type="transmembrane region" description="Helical" evidence="9">
    <location>
        <begin position="256"/>
        <end position="276"/>
    </location>
</feature>
<evidence type="ECO:0000259" key="10">
    <source>
        <dbReference type="PROSITE" id="PS50262"/>
    </source>
</evidence>
<dbReference type="EMBL" id="CAXITT010000427">
    <property type="protein sequence ID" value="CAL1541356.1"/>
    <property type="molecule type" value="Genomic_DNA"/>
</dbReference>
<comment type="caution">
    <text evidence="11">The sequence shown here is derived from an EMBL/GenBank/DDBJ whole genome shotgun (WGS) entry which is preliminary data.</text>
</comment>
<dbReference type="InterPro" id="IPR017452">
    <property type="entry name" value="GPCR_Rhodpsn_7TM"/>
</dbReference>
<dbReference type="PRINTS" id="PR00237">
    <property type="entry name" value="GPCRRHODOPSN"/>
</dbReference>
<evidence type="ECO:0000256" key="6">
    <source>
        <dbReference type="ARBA" id="ARBA00023170"/>
    </source>
</evidence>
<dbReference type="InterPro" id="IPR000276">
    <property type="entry name" value="GPCR_Rhodpsn"/>
</dbReference>
<protein>
    <recommendedName>
        <fullName evidence="10">G-protein coupled receptors family 1 profile domain-containing protein</fullName>
    </recommendedName>
</protein>
<evidence type="ECO:0000256" key="9">
    <source>
        <dbReference type="SAM" id="Phobius"/>
    </source>
</evidence>
<keyword evidence="7 8" id="KW-0807">Transducer</keyword>
<keyword evidence="3 9" id="KW-1133">Transmembrane helix</keyword>
<gene>
    <name evidence="11" type="ORF">GSLYS_00014962001</name>
</gene>
<accession>A0AAV2I565</accession>
<feature type="transmembrane region" description="Helical" evidence="9">
    <location>
        <begin position="32"/>
        <end position="52"/>
    </location>
</feature>
<evidence type="ECO:0000313" key="11">
    <source>
        <dbReference type="EMBL" id="CAL1541356.1"/>
    </source>
</evidence>
<feature type="transmembrane region" description="Helical" evidence="9">
    <location>
        <begin position="192"/>
        <end position="215"/>
    </location>
</feature>